<dbReference type="AlphaFoldDB" id="W1NH84"/>
<reference evidence="3" key="1">
    <citation type="journal article" date="2013" name="Science">
        <title>The Amborella genome and the evolution of flowering plants.</title>
        <authorList>
            <consortium name="Amborella Genome Project"/>
        </authorList>
    </citation>
    <scope>NUCLEOTIDE SEQUENCE [LARGE SCALE GENOMIC DNA]</scope>
</reference>
<dbReference type="InterPro" id="IPR029063">
    <property type="entry name" value="SAM-dependent_MTases_sf"/>
</dbReference>
<accession>W1NH84</accession>
<dbReference type="PANTHER" id="PTHR45036">
    <property type="entry name" value="METHYLTRANSFERASE LIKE 7B"/>
    <property type="match status" value="1"/>
</dbReference>
<dbReference type="SUPFAM" id="SSF53335">
    <property type="entry name" value="S-adenosyl-L-methionine-dependent methyltransferases"/>
    <property type="match status" value="1"/>
</dbReference>
<dbReference type="OMA" id="PLWYYFG"/>
<dbReference type="Proteomes" id="UP000017836">
    <property type="component" value="Unassembled WGS sequence"/>
</dbReference>
<dbReference type="eggNOG" id="KOG4300">
    <property type="taxonomic scope" value="Eukaryota"/>
</dbReference>
<proteinExistence type="predicted"/>
<dbReference type="HOGENOM" id="CLU_037990_7_1_1"/>
<dbReference type="PANTHER" id="PTHR45036:SF1">
    <property type="entry name" value="METHYLTRANSFERASE LIKE 7A"/>
    <property type="match status" value="1"/>
</dbReference>
<name>W1NH84_AMBTC</name>
<dbReference type="STRING" id="13333.W1NH84"/>
<dbReference type="Pfam" id="PF08241">
    <property type="entry name" value="Methyltransf_11"/>
    <property type="match status" value="1"/>
</dbReference>
<protein>
    <recommendedName>
        <fullName evidence="1">Methyltransferase type 11 domain-containing protein</fullName>
    </recommendedName>
</protein>
<dbReference type="OrthoDB" id="416496at2759"/>
<gene>
    <name evidence="2" type="ORF">AMTR_s00010p00265430</name>
</gene>
<dbReference type="Gene3D" id="3.40.50.150">
    <property type="entry name" value="Vaccinia Virus protein VP39"/>
    <property type="match status" value="1"/>
</dbReference>
<dbReference type="GO" id="GO:0008168">
    <property type="term" value="F:methyltransferase activity"/>
    <property type="evidence" value="ECO:0000318"/>
    <property type="project" value="GO_Central"/>
</dbReference>
<dbReference type="CDD" id="cd02440">
    <property type="entry name" value="AdoMet_MTases"/>
    <property type="match status" value="1"/>
</dbReference>
<dbReference type="KEGG" id="atr:18422016"/>
<dbReference type="EMBL" id="KI397513">
    <property type="protein sequence ID" value="ERM94535.1"/>
    <property type="molecule type" value="Genomic_DNA"/>
</dbReference>
<feature type="domain" description="Methyltransferase type 11" evidence="1">
    <location>
        <begin position="158"/>
        <end position="257"/>
    </location>
</feature>
<organism evidence="2 3">
    <name type="scientific">Amborella trichopoda</name>
    <dbReference type="NCBI Taxonomy" id="13333"/>
    <lineage>
        <taxon>Eukaryota</taxon>
        <taxon>Viridiplantae</taxon>
        <taxon>Streptophyta</taxon>
        <taxon>Embryophyta</taxon>
        <taxon>Tracheophyta</taxon>
        <taxon>Spermatophyta</taxon>
        <taxon>Magnoliopsida</taxon>
        <taxon>Amborellales</taxon>
        <taxon>Amborellaceae</taxon>
        <taxon>Amborella</taxon>
    </lineage>
</organism>
<sequence length="328" mass="35768">MGGKSKGLLLQVAGDFSSSKLFDFENGGRRLVPSKTSRVRNPRKLVLSLSTNGHDSLSLSRNSHEACKLCNCRRRDFLGALGSGLLLNFPENAQSSSISSESTSKVILNKIHPPKSDWYEEFYAIAMDQVLKSYEPKVAGYKEQLFSYLKGDHGTQVLELGVGTGPNFKYYATSSNIHVLGVDPNMHMEKYARNAALNAGLPSTNFDFMQGVGEALPAPDASMDIVVGTLVLCSVKDVAMALREVKRVLKRGGCYIFVEHVAAPEGSSLRYVQGVLDPLQQLISDGCHLIRDTGKEISNAGFSNLNLNKTFVSNLTLISPHVYGVAYK</sequence>
<dbReference type="Gramene" id="ERM94535">
    <property type="protein sequence ID" value="ERM94535"/>
    <property type="gene ID" value="AMTR_s00010p00265430"/>
</dbReference>
<dbReference type="InterPro" id="IPR052356">
    <property type="entry name" value="Thiol_S-MT"/>
</dbReference>
<evidence type="ECO:0000259" key="1">
    <source>
        <dbReference type="Pfam" id="PF08241"/>
    </source>
</evidence>
<dbReference type="GO" id="GO:0008757">
    <property type="term" value="F:S-adenosylmethionine-dependent methyltransferase activity"/>
    <property type="evidence" value="ECO:0007669"/>
    <property type="project" value="InterPro"/>
</dbReference>
<dbReference type="InterPro" id="IPR013216">
    <property type="entry name" value="Methyltransf_11"/>
</dbReference>
<keyword evidence="3" id="KW-1185">Reference proteome</keyword>
<evidence type="ECO:0000313" key="3">
    <source>
        <dbReference type="Proteomes" id="UP000017836"/>
    </source>
</evidence>
<evidence type="ECO:0000313" key="2">
    <source>
        <dbReference type="EMBL" id="ERM94535.1"/>
    </source>
</evidence>